<sequence>MTQTPCIPPSGHSLSDETRSRITHATEEIANFFKRMNLSDKLSRNMAIWKGNAASKAKTADYLIGKIERPGSPCASFVTIDQEDWDLIRCDKNLFDSLKNDITPDRLVWMARLNQQEAE</sequence>
<feature type="non-terminal residue" evidence="1">
    <location>
        <position position="119"/>
    </location>
</feature>
<proteinExistence type="predicted"/>
<dbReference type="EMBL" id="ML769783">
    <property type="protein sequence ID" value="KAE9387735.1"/>
    <property type="molecule type" value="Genomic_DNA"/>
</dbReference>
<dbReference type="AlphaFoldDB" id="A0A6A4GR59"/>
<evidence type="ECO:0000313" key="2">
    <source>
        <dbReference type="Proteomes" id="UP000799118"/>
    </source>
</evidence>
<accession>A0A6A4GR59</accession>
<gene>
    <name evidence="1" type="ORF">BT96DRAFT_837298</name>
</gene>
<dbReference type="Proteomes" id="UP000799118">
    <property type="component" value="Unassembled WGS sequence"/>
</dbReference>
<organism evidence="1 2">
    <name type="scientific">Gymnopus androsaceus JB14</name>
    <dbReference type="NCBI Taxonomy" id="1447944"/>
    <lineage>
        <taxon>Eukaryota</taxon>
        <taxon>Fungi</taxon>
        <taxon>Dikarya</taxon>
        <taxon>Basidiomycota</taxon>
        <taxon>Agaricomycotina</taxon>
        <taxon>Agaricomycetes</taxon>
        <taxon>Agaricomycetidae</taxon>
        <taxon>Agaricales</taxon>
        <taxon>Marasmiineae</taxon>
        <taxon>Omphalotaceae</taxon>
        <taxon>Gymnopus</taxon>
    </lineage>
</organism>
<protein>
    <submittedName>
        <fullName evidence="1">Uncharacterized protein</fullName>
    </submittedName>
</protein>
<keyword evidence="2" id="KW-1185">Reference proteome</keyword>
<reference evidence="1" key="1">
    <citation type="journal article" date="2019" name="Environ. Microbiol.">
        <title>Fungal ecological strategies reflected in gene transcription - a case study of two litter decomposers.</title>
        <authorList>
            <person name="Barbi F."/>
            <person name="Kohler A."/>
            <person name="Barry K."/>
            <person name="Baskaran P."/>
            <person name="Daum C."/>
            <person name="Fauchery L."/>
            <person name="Ihrmark K."/>
            <person name="Kuo A."/>
            <person name="LaButti K."/>
            <person name="Lipzen A."/>
            <person name="Morin E."/>
            <person name="Grigoriev I.V."/>
            <person name="Henrissat B."/>
            <person name="Lindahl B."/>
            <person name="Martin F."/>
        </authorList>
    </citation>
    <scope>NUCLEOTIDE SEQUENCE</scope>
    <source>
        <strain evidence="1">JB14</strain>
    </source>
</reference>
<name>A0A6A4GR59_9AGAR</name>
<evidence type="ECO:0000313" key="1">
    <source>
        <dbReference type="EMBL" id="KAE9387735.1"/>
    </source>
</evidence>
<dbReference type="OrthoDB" id="3024511at2759"/>